<evidence type="ECO:0000313" key="2">
    <source>
        <dbReference type="EMBL" id="GJT12750.1"/>
    </source>
</evidence>
<gene>
    <name evidence="2" type="ORF">Tco_0859792</name>
</gene>
<evidence type="ECO:0000313" key="3">
    <source>
        <dbReference type="Proteomes" id="UP001151760"/>
    </source>
</evidence>
<accession>A0ABQ5BD28</accession>
<keyword evidence="3" id="KW-1185">Reference proteome</keyword>
<proteinExistence type="predicted"/>
<organism evidence="2 3">
    <name type="scientific">Tanacetum coccineum</name>
    <dbReference type="NCBI Taxonomy" id="301880"/>
    <lineage>
        <taxon>Eukaryota</taxon>
        <taxon>Viridiplantae</taxon>
        <taxon>Streptophyta</taxon>
        <taxon>Embryophyta</taxon>
        <taxon>Tracheophyta</taxon>
        <taxon>Spermatophyta</taxon>
        <taxon>Magnoliopsida</taxon>
        <taxon>eudicotyledons</taxon>
        <taxon>Gunneridae</taxon>
        <taxon>Pentapetalae</taxon>
        <taxon>asterids</taxon>
        <taxon>campanulids</taxon>
        <taxon>Asterales</taxon>
        <taxon>Asteraceae</taxon>
        <taxon>Asteroideae</taxon>
        <taxon>Anthemideae</taxon>
        <taxon>Anthemidinae</taxon>
        <taxon>Tanacetum</taxon>
    </lineage>
</organism>
<comment type="caution">
    <text evidence="2">The sequence shown here is derived from an EMBL/GenBank/DDBJ whole genome shotgun (WGS) entry which is preliminary data.</text>
</comment>
<feature type="region of interest" description="Disordered" evidence="1">
    <location>
        <begin position="77"/>
        <end position="102"/>
    </location>
</feature>
<feature type="compositionally biased region" description="Basic and acidic residues" evidence="1">
    <location>
        <begin position="77"/>
        <end position="86"/>
    </location>
</feature>
<dbReference type="EMBL" id="BQNB010013174">
    <property type="protein sequence ID" value="GJT12750.1"/>
    <property type="molecule type" value="Genomic_DNA"/>
</dbReference>
<reference evidence="2" key="1">
    <citation type="journal article" date="2022" name="Int. J. Mol. Sci.">
        <title>Draft Genome of Tanacetum Coccineum: Genomic Comparison of Closely Related Tanacetum-Family Plants.</title>
        <authorList>
            <person name="Yamashiro T."/>
            <person name="Shiraishi A."/>
            <person name="Nakayama K."/>
            <person name="Satake H."/>
        </authorList>
    </citation>
    <scope>NUCLEOTIDE SEQUENCE</scope>
</reference>
<protein>
    <submittedName>
        <fullName evidence="2">Uncharacterized protein</fullName>
    </submittedName>
</protein>
<sequence length="165" mass="19662">MESKNHEKFWLVIKIVKCYCEENKKEEEDKNKKKKKKIVRLKGYNNRNRGGMQVGHDSNGKLILIGKSYAEFYMEEEEKKNKKREEGECDSEPISPPREPRWSDENLAMHIWRGVCRSKGVKCHEYQLRTDYRNMTREEIKLDLLWRKVYQAEAEEEAAEATTTS</sequence>
<name>A0ABQ5BD28_9ASTR</name>
<reference evidence="2" key="2">
    <citation type="submission" date="2022-01" db="EMBL/GenBank/DDBJ databases">
        <authorList>
            <person name="Yamashiro T."/>
            <person name="Shiraishi A."/>
            <person name="Satake H."/>
            <person name="Nakayama K."/>
        </authorList>
    </citation>
    <scope>NUCLEOTIDE SEQUENCE</scope>
</reference>
<dbReference type="Proteomes" id="UP001151760">
    <property type="component" value="Unassembled WGS sequence"/>
</dbReference>
<evidence type="ECO:0000256" key="1">
    <source>
        <dbReference type="SAM" id="MobiDB-lite"/>
    </source>
</evidence>